<proteinExistence type="predicted"/>
<evidence type="ECO:0008006" key="4">
    <source>
        <dbReference type="Google" id="ProtNLM"/>
    </source>
</evidence>
<comment type="caution">
    <text evidence="2">The sequence shown here is derived from an EMBL/GenBank/DDBJ whole genome shotgun (WGS) entry which is preliminary data.</text>
</comment>
<name>A0ABU1E351_9FLAO</name>
<keyword evidence="1" id="KW-0812">Transmembrane</keyword>
<keyword evidence="1" id="KW-1133">Transmembrane helix</keyword>
<dbReference type="RefSeq" id="WP_309521960.1">
    <property type="nucleotide sequence ID" value="NZ_JAVIXS010000005.1"/>
</dbReference>
<dbReference type="Proteomes" id="UP001260959">
    <property type="component" value="Unassembled WGS sequence"/>
</dbReference>
<gene>
    <name evidence="2" type="ORF">REB14_08550</name>
</gene>
<evidence type="ECO:0000313" key="2">
    <source>
        <dbReference type="EMBL" id="MDR4952219.1"/>
    </source>
</evidence>
<feature type="transmembrane region" description="Helical" evidence="1">
    <location>
        <begin position="109"/>
        <end position="127"/>
    </location>
</feature>
<protein>
    <recommendedName>
        <fullName evidence="4">DUF2628 domain-containing protein</fullName>
    </recommendedName>
</protein>
<dbReference type="EMBL" id="JAVIXS010000005">
    <property type="protein sequence ID" value="MDR4952219.1"/>
    <property type="molecule type" value="Genomic_DNA"/>
</dbReference>
<feature type="transmembrane region" description="Helical" evidence="1">
    <location>
        <begin position="64"/>
        <end position="84"/>
    </location>
</feature>
<evidence type="ECO:0000313" key="3">
    <source>
        <dbReference type="Proteomes" id="UP001260959"/>
    </source>
</evidence>
<organism evidence="2 3">
    <name type="scientific">Chryseobacterium metallicongregator</name>
    <dbReference type="NCBI Taxonomy" id="3073042"/>
    <lineage>
        <taxon>Bacteria</taxon>
        <taxon>Pseudomonadati</taxon>
        <taxon>Bacteroidota</taxon>
        <taxon>Flavobacteriia</taxon>
        <taxon>Flavobacteriales</taxon>
        <taxon>Weeksellaceae</taxon>
        <taxon>Chryseobacterium group</taxon>
        <taxon>Chryseobacterium</taxon>
    </lineage>
</organism>
<keyword evidence="1" id="KW-0472">Membrane</keyword>
<keyword evidence="3" id="KW-1185">Reference proteome</keyword>
<accession>A0ABU1E351</accession>
<reference evidence="2 3" key="1">
    <citation type="submission" date="2023-08" db="EMBL/GenBank/DDBJ databases">
        <authorList>
            <person name="Maltman C."/>
        </authorList>
    </citation>
    <scope>NUCLEOTIDE SEQUENCE [LARGE SCALE GENOMIC DNA]</scope>
    <source>
        <strain evidence="2 3">ES2</strain>
    </source>
</reference>
<sequence length="130" mass="15471">MNKIKNANLYAYYECYLQTHIYYKTHKNKNFYSILSLGFPLWLLLEFPILMIVDKTIGLPSKVFLYPLIIGIAYGYIFATSKLIGDDDLTEKINTFYANKDNVKESRKIVLLFVLLCIMFWIFVVRYDYY</sequence>
<feature type="transmembrane region" description="Helical" evidence="1">
    <location>
        <begin position="31"/>
        <end position="52"/>
    </location>
</feature>
<evidence type="ECO:0000256" key="1">
    <source>
        <dbReference type="SAM" id="Phobius"/>
    </source>
</evidence>